<accession>A0A2P8ED42</accession>
<evidence type="ECO:0000313" key="2">
    <source>
        <dbReference type="Proteomes" id="UP000240708"/>
    </source>
</evidence>
<proteinExistence type="predicted"/>
<name>A0A2P8ED42_9BACT</name>
<dbReference type="PROSITE" id="PS51257">
    <property type="entry name" value="PROKAR_LIPOPROTEIN"/>
    <property type="match status" value="1"/>
</dbReference>
<dbReference type="AlphaFoldDB" id="A0A2P8ED42"/>
<keyword evidence="2" id="KW-1185">Reference proteome</keyword>
<comment type="caution">
    <text evidence="1">The sequence shown here is derived from an EMBL/GenBank/DDBJ whole genome shotgun (WGS) entry which is preliminary data.</text>
</comment>
<evidence type="ECO:0008006" key="3">
    <source>
        <dbReference type="Google" id="ProtNLM"/>
    </source>
</evidence>
<evidence type="ECO:0000313" key="1">
    <source>
        <dbReference type="EMBL" id="PSL07405.1"/>
    </source>
</evidence>
<dbReference type="EMBL" id="PYGF01000001">
    <property type="protein sequence ID" value="PSL07405.1"/>
    <property type="molecule type" value="Genomic_DNA"/>
</dbReference>
<dbReference type="OrthoDB" id="1451403at2"/>
<reference evidence="1 2" key="1">
    <citation type="submission" date="2018-03" db="EMBL/GenBank/DDBJ databases">
        <title>Genomic Encyclopedia of Archaeal and Bacterial Type Strains, Phase II (KMG-II): from individual species to whole genera.</title>
        <authorList>
            <person name="Goeker M."/>
        </authorList>
    </citation>
    <scope>NUCLEOTIDE SEQUENCE [LARGE SCALE GENOMIC DNA]</scope>
    <source>
        <strain evidence="1 2">DSM 28057</strain>
    </source>
</reference>
<organism evidence="1 2">
    <name type="scientific">Cecembia rubra</name>
    <dbReference type="NCBI Taxonomy" id="1485585"/>
    <lineage>
        <taxon>Bacteria</taxon>
        <taxon>Pseudomonadati</taxon>
        <taxon>Bacteroidota</taxon>
        <taxon>Cytophagia</taxon>
        <taxon>Cytophagales</taxon>
        <taxon>Cyclobacteriaceae</taxon>
        <taxon>Cecembia</taxon>
    </lineage>
</organism>
<protein>
    <recommendedName>
        <fullName evidence="3">CHRD domain-containing protein</fullName>
    </recommendedName>
</protein>
<dbReference type="Proteomes" id="UP000240708">
    <property type="component" value="Unassembled WGS sequence"/>
</dbReference>
<dbReference type="RefSeq" id="WP_106565495.1">
    <property type="nucleotide sequence ID" value="NZ_JAUVYL010000012.1"/>
</dbReference>
<sequence length="170" mass="18914">MKKLAILFVMVIAIYSCQQEENSDYTGNEISYNLYQGSEFAYTGTVLVKELKNGDLELSLKLSGAKGDSEYYFPAHLHFGAYDNLDSPIAYLLNPVDIRKLESVTVLGQLSNGNKLNFNDFIAFNGHIKIHLADSGPEYQVILSVGNVGSNDNSVEAFKLENMTMCSPYY</sequence>
<gene>
    <name evidence="1" type="ORF">CLV48_101335</name>
</gene>